<dbReference type="Proteomes" id="UP000463051">
    <property type="component" value="Unassembled WGS sequence"/>
</dbReference>
<organism evidence="2 3">
    <name type="scientific">Paenibacillus monticola</name>
    <dbReference type="NCBI Taxonomy" id="2666075"/>
    <lineage>
        <taxon>Bacteria</taxon>
        <taxon>Bacillati</taxon>
        <taxon>Bacillota</taxon>
        <taxon>Bacilli</taxon>
        <taxon>Bacillales</taxon>
        <taxon>Paenibacillaceae</taxon>
        <taxon>Paenibacillus</taxon>
    </lineage>
</organism>
<keyword evidence="1" id="KW-0812">Transmembrane</keyword>
<keyword evidence="1" id="KW-0472">Membrane</keyword>
<proteinExistence type="predicted"/>
<dbReference type="InterPro" id="IPR009293">
    <property type="entry name" value="UPF0478"/>
</dbReference>
<accession>A0A7X2L4T1</accession>
<gene>
    <name evidence="2" type="ORF">GJB61_27245</name>
</gene>
<keyword evidence="1" id="KW-1133">Transmembrane helix</keyword>
<comment type="caution">
    <text evidence="2">The sequence shown here is derived from an EMBL/GenBank/DDBJ whole genome shotgun (WGS) entry which is preliminary data.</text>
</comment>
<evidence type="ECO:0000313" key="2">
    <source>
        <dbReference type="EMBL" id="MRN56663.1"/>
    </source>
</evidence>
<keyword evidence="3" id="KW-1185">Reference proteome</keyword>
<evidence type="ECO:0000313" key="3">
    <source>
        <dbReference type="Proteomes" id="UP000463051"/>
    </source>
</evidence>
<dbReference type="AlphaFoldDB" id="A0A7X2L4T1"/>
<dbReference type="Pfam" id="PF06103">
    <property type="entry name" value="DUF948"/>
    <property type="match status" value="1"/>
</dbReference>
<name>A0A7X2L4T1_9BACL</name>
<dbReference type="PANTHER" id="PTHR40070">
    <property type="entry name" value="UPF0478 PROTEIN YTXG"/>
    <property type="match status" value="1"/>
</dbReference>
<dbReference type="PANTHER" id="PTHR40070:SF1">
    <property type="entry name" value="UPF0478 PROTEIN YTXG"/>
    <property type="match status" value="1"/>
</dbReference>
<reference evidence="2 3" key="1">
    <citation type="submission" date="2019-11" db="EMBL/GenBank/DDBJ databases">
        <title>Paenibacillus monticola sp. nov., a novel PGPR strain isolated from mountain sample in China.</title>
        <authorList>
            <person name="Zhao Q."/>
            <person name="Li H.-P."/>
            <person name="Zhang J.-L."/>
        </authorList>
    </citation>
    <scope>NUCLEOTIDE SEQUENCE [LARGE SCALE GENOMIC DNA]</scope>
    <source>
        <strain evidence="2 3">LC-T2</strain>
    </source>
</reference>
<sequence>MDRKFVSTTRNDAYKLYIQWNYRRCCMVIQLSIALVAVAFIFLVVFLILTLRKGMTTLSETNKTLVDVRNAIHGLTGEASQLIHTANQVTKDVKGKIETIDPIFESAHNVGEVIQSVTESVIKTAAGIGHTLNQELEKPPVKHQNHQIRINTKSQ</sequence>
<dbReference type="EMBL" id="WJXB01000015">
    <property type="protein sequence ID" value="MRN56663.1"/>
    <property type="molecule type" value="Genomic_DNA"/>
</dbReference>
<evidence type="ECO:0000256" key="1">
    <source>
        <dbReference type="SAM" id="Phobius"/>
    </source>
</evidence>
<feature type="transmembrane region" description="Helical" evidence="1">
    <location>
        <begin position="27"/>
        <end position="49"/>
    </location>
</feature>
<protein>
    <submittedName>
        <fullName evidence="2">DUF948 domain-containing protein</fullName>
    </submittedName>
</protein>